<comment type="caution">
    <text evidence="1">The sequence shown here is derived from an EMBL/GenBank/DDBJ whole genome shotgun (WGS) entry which is preliminary data.</text>
</comment>
<reference evidence="1 2" key="1">
    <citation type="journal article" date="2013" name="Biodegradation">
        <title>Occurrence of 4-tert-butylphenol (4-t-BP) biodegradation in an aquatic sample caused by the presence of Spirodela polyrrhiza and isolation of a 4-t-BP-utilizing bacterium.</title>
        <authorList>
            <person name="Ogata Y."/>
            <person name="Toyama T."/>
            <person name="Yu N."/>
            <person name="Wang X."/>
            <person name="Sei K."/>
            <person name="Ike M."/>
        </authorList>
    </citation>
    <scope>NUCLEOTIDE SEQUENCE [LARGE SCALE GENOMIC DNA]</scope>
    <source>
        <strain evidence="1 2">OMI</strain>
    </source>
</reference>
<gene>
    <name evidence="1" type="ORF">SFOMI_2967</name>
</gene>
<reference evidence="1 2" key="2">
    <citation type="journal article" date="2013" name="Environ. Sci. Technol.">
        <title>The 4-tert-butylphenol-utilizing bacterium Sphingobium fuliginis OMI can degrade bisphenols via phenolic ring hydroxylation and meta-cleavage pathway.</title>
        <authorList>
            <person name="Ogata Y."/>
            <person name="Goda S."/>
            <person name="Toyama T."/>
            <person name="Sei K."/>
            <person name="Ike M."/>
        </authorList>
    </citation>
    <scope>NUCLEOTIDE SEQUENCE [LARGE SCALE GENOMIC DNA]</scope>
    <source>
        <strain evidence="1 2">OMI</strain>
    </source>
</reference>
<accession>A0A292ZHL9</accession>
<dbReference type="Proteomes" id="UP000221538">
    <property type="component" value="Unassembled WGS sequence"/>
</dbReference>
<dbReference type="AlphaFoldDB" id="A0A292ZHL9"/>
<sequence>MKGRIGSGRAVSPPFDDCAWGRWEWLDKGPPLAQMMGLS</sequence>
<protein>
    <submittedName>
        <fullName evidence="1">Uncharacterized protein</fullName>
    </submittedName>
</protein>
<evidence type="ECO:0000313" key="1">
    <source>
        <dbReference type="EMBL" id="GAY22411.1"/>
    </source>
</evidence>
<organism evidence="1 2">
    <name type="scientific">Sphingobium fuliginis (strain ATCC 27551)</name>
    <dbReference type="NCBI Taxonomy" id="336203"/>
    <lineage>
        <taxon>Bacteria</taxon>
        <taxon>Pseudomonadati</taxon>
        <taxon>Pseudomonadota</taxon>
        <taxon>Alphaproteobacteria</taxon>
        <taxon>Sphingomonadales</taxon>
        <taxon>Sphingomonadaceae</taxon>
        <taxon>Sphingobium</taxon>
    </lineage>
</organism>
<evidence type="ECO:0000313" key="2">
    <source>
        <dbReference type="Proteomes" id="UP000221538"/>
    </source>
</evidence>
<proteinExistence type="predicted"/>
<name>A0A292ZHL9_SPHSA</name>
<dbReference type="EMBL" id="BEWI01000032">
    <property type="protein sequence ID" value="GAY22411.1"/>
    <property type="molecule type" value="Genomic_DNA"/>
</dbReference>